<accession>A0A2V1H3X3</accession>
<dbReference type="GO" id="GO:0022857">
    <property type="term" value="F:transmembrane transporter activity"/>
    <property type="evidence" value="ECO:0007669"/>
    <property type="project" value="InterPro"/>
</dbReference>
<dbReference type="EMBL" id="QDDL01000002">
    <property type="protein sequence ID" value="PVZ70346.1"/>
    <property type="molecule type" value="Genomic_DNA"/>
</dbReference>
<comment type="caution">
    <text evidence="3">The sequence shown here is derived from an EMBL/GenBank/DDBJ whole genome shotgun (WGS) entry which is preliminary data.</text>
</comment>
<evidence type="ECO:0000256" key="1">
    <source>
        <dbReference type="SAM" id="SignalP"/>
    </source>
</evidence>
<dbReference type="Pfam" id="PF04069">
    <property type="entry name" value="OpuAC"/>
    <property type="match status" value="1"/>
</dbReference>
<dbReference type="SUPFAM" id="SSF53850">
    <property type="entry name" value="Periplasmic binding protein-like II"/>
    <property type="match status" value="1"/>
</dbReference>
<feature type="chain" id="PRO_5016155564" evidence="1">
    <location>
        <begin position="24"/>
        <end position="337"/>
    </location>
</feature>
<feature type="domain" description="ABC-type glycine betaine transport system substrate-binding" evidence="2">
    <location>
        <begin position="30"/>
        <end position="313"/>
    </location>
</feature>
<evidence type="ECO:0000313" key="4">
    <source>
        <dbReference type="Proteomes" id="UP000244906"/>
    </source>
</evidence>
<sequence length="337" mass="37622">MKKVLYAVYLSSLLAILPTTSFAATTSCGKVTIADMNWNSATLFAHLDQFILNHGFGCKAELVPGDTMPTGTSMVERGEPDIAPEIWMNALKKTINQGIAEKRLRHAGRSLSDGGEEGFWVPKYMVDKYPELATIAGIKKHAKLFKHPEDRSLSAFYGCPAGWNCQTTGTNLFRALELKQAGFDLIDPGSGAGLAGAIAKAYERKQAWFGYYWAPTAILGKYEMVKVQLSDSIDKQHYIDCITQEECQSPKATMYPAADVFTITSESFASRSPQAFDYLTKRSLTNKQLNQILAWMEENQADGESVMLYFLEKYPEVWSQWVPKQNIQTIKSAVKNY</sequence>
<dbReference type="Proteomes" id="UP000244906">
    <property type="component" value="Unassembled WGS sequence"/>
</dbReference>
<proteinExistence type="predicted"/>
<dbReference type="OrthoDB" id="9786266at2"/>
<dbReference type="AlphaFoldDB" id="A0A2V1H3X3"/>
<dbReference type="InterPro" id="IPR007210">
    <property type="entry name" value="ABC_Gly_betaine_transp_sub-bd"/>
</dbReference>
<evidence type="ECO:0000259" key="2">
    <source>
        <dbReference type="Pfam" id="PF04069"/>
    </source>
</evidence>
<keyword evidence="4" id="KW-1185">Reference proteome</keyword>
<organism evidence="3 4">
    <name type="scientific">Pelagibaculum spongiae</name>
    <dbReference type="NCBI Taxonomy" id="2080658"/>
    <lineage>
        <taxon>Bacteria</taxon>
        <taxon>Pseudomonadati</taxon>
        <taxon>Pseudomonadota</taxon>
        <taxon>Gammaproteobacteria</taxon>
        <taxon>Oceanospirillales</taxon>
        <taxon>Pelagibaculum</taxon>
    </lineage>
</organism>
<keyword evidence="1" id="KW-0732">Signal</keyword>
<dbReference type="CDD" id="cd13641">
    <property type="entry name" value="PBP2_HisX_like"/>
    <property type="match status" value="1"/>
</dbReference>
<dbReference type="PROSITE" id="PS51257">
    <property type="entry name" value="PROKAR_LIPOPROTEIN"/>
    <property type="match status" value="1"/>
</dbReference>
<dbReference type="GO" id="GO:0043190">
    <property type="term" value="C:ATP-binding cassette (ABC) transporter complex"/>
    <property type="evidence" value="ECO:0007669"/>
    <property type="project" value="InterPro"/>
</dbReference>
<protein>
    <submittedName>
        <fullName evidence="3">ABC transporter substrate-binding protein</fullName>
    </submittedName>
</protein>
<name>A0A2V1H3X3_9GAMM</name>
<gene>
    <name evidence="3" type="ORF">DC094_07055</name>
</gene>
<reference evidence="3 4" key="1">
    <citation type="submission" date="2018-04" db="EMBL/GenBank/DDBJ databases">
        <title>Thalassorhabdus spongiae gen. nov., sp. nov., isolated from a marine sponge in South-West Iceland.</title>
        <authorList>
            <person name="Knobloch S."/>
            <person name="Daussin A."/>
            <person name="Johannsson R."/>
            <person name="Marteinsson V.T."/>
        </authorList>
    </citation>
    <scope>NUCLEOTIDE SEQUENCE [LARGE SCALE GENOMIC DNA]</scope>
    <source>
        <strain evidence="3 4">Hp12</strain>
    </source>
</reference>
<dbReference type="RefSeq" id="WP_116686418.1">
    <property type="nucleotide sequence ID" value="NZ_CAWNYD010000002.1"/>
</dbReference>
<feature type="signal peptide" evidence="1">
    <location>
        <begin position="1"/>
        <end position="23"/>
    </location>
</feature>
<dbReference type="Gene3D" id="3.40.190.100">
    <property type="entry name" value="Glycine betaine-binding periplasmic protein, domain 2"/>
    <property type="match status" value="1"/>
</dbReference>
<dbReference type="Gene3D" id="3.10.105.10">
    <property type="entry name" value="Dipeptide-binding Protein, Domain 3"/>
    <property type="match status" value="1"/>
</dbReference>
<evidence type="ECO:0000313" key="3">
    <source>
        <dbReference type="EMBL" id="PVZ70346.1"/>
    </source>
</evidence>